<proteinExistence type="predicted"/>
<dbReference type="OrthoDB" id="5912039at2759"/>
<sequence length="1382" mass="143873">MFAAGNRTVCMLPLHNLSTSVTLSVYCPEHERCERVCPPNKFCSSLTRCCRPLRRHPEVFRGAKTSKGLLRSKDEFYENSSMELLTSRILKQFAKTEESSTAAVEFHAPPVVIPTTPNPPSDQCPRGLPKCLKLTEICPRNFKCIGGCCELLRCPQTGVLARKLPTCLSVYHCPKNSECTAGRCCPNAFATSTTTAMVSTTTAGTSPIPRILPTTSVPTTTSVILADSNDIYNMEPFLTTLSSDEFLKSAKTCKIDPLALTSTCSLSEPCPEDSECIDGKCCLLPETSKCTNGLFALQIPASCQKNDDCPLGSLCEKRRCCPLEEEESVSTSATFLFTTSPSTPSLTSTEPATPETISHSIYESRLCPNGAESLSTPAGCEKCEDCPEGYDCKKGLCCTVGILDYSNDGEANAVITLDYETQISEDSTQTTMAVTGVTTTQFDYDEVLSGASNETFTEIVDLKPARQDKEAEIPLVPIESFTTFPSTAAAAAPTLPPVVVKKLRSATVSTYPGPMEDKENCLGELCRMKITEGNKACPGGKCRIPAPIVQAGPEECSEEYCRQCGVVCKRKICCFRAMALFDQPILGAITSVEDADESCLAESEGSCEGGLPCPRGFTCMEDGRCCRVEEKCPDGSRPNSLCFLKDGMCPSSTERCIPLGDAKRAACCQQDFCIQESECSSDFGCPPMFSCRFPVGSGGLVCTFSSCSAQNPCQTGNCNNGYCCQSGGVPAPAPIVESANNTKSSNSSSTSNSTLLEPAADWPVGPPGIGFPQELATLDQVLVKASGDGTSCAAGFQSPLRCSPGCPPGLFCDASIQRCCPLLLPLTDSSNPQNPPSTVKRQQQRFTIQAQGCAGGNCGAPAPQIITIPSFQPQQTGGCAVGCPRGFSGCCGTQQASCCQRQQMCPGGLQPTGRSCYTSCPTGQLCVSGMCCPQMQTAQLTCPGGSQPYGMCNNGFCSQGYQCIQSTGMCCAVIQQAYSCPGGGMSIGNCINGQCGSGYSCNSQSNLCCQQQNTRNPFVCPDGTQAAGACVNGMCGGEFKCTNGLCCAHTATTPKCLDGTEAVGACFNGNCGVGYSCTVGNICCLANLIGACPAGQETIGPCVGGLCPGGATCVNGQCCSNGNVQPTLDEFVCQDALDATGPCDGDNECPEGHKCDVNAGSCCPNPVPNGPLDTPTCDAGQGVDDCPENYACVGGTGGRCMLINPCVDDAVGPCVQPGNGCPPGSTCNNGYCCRGGNRLHRAPALPAAGGSHFRAYRPSIGSCPGGAAAVGGCFNGGACGSGFNCVSGMCCPSSAASANALQFSPGRLCPNGMPAIGGCFDNGLCGVGYVCDVTSNLCCSVAAAQTNNYNNFMMNDSPIPEDKEKNNSTTAAPEASTTAKSS</sequence>
<keyword evidence="3" id="KW-1185">Reference proteome</keyword>
<evidence type="ECO:0000313" key="2">
    <source>
        <dbReference type="EMBL" id="TKR77644.1"/>
    </source>
</evidence>
<reference evidence="2 3" key="2">
    <citation type="journal article" date="2019" name="G3 (Bethesda)">
        <title>Hybrid Assembly of the Genome of the Entomopathogenic Nematode Steinernema carpocapsae Identifies the X-Chromosome.</title>
        <authorList>
            <person name="Serra L."/>
            <person name="Macchietto M."/>
            <person name="Macias-Munoz A."/>
            <person name="McGill C.J."/>
            <person name="Rodriguez I.M."/>
            <person name="Rodriguez B."/>
            <person name="Murad R."/>
            <person name="Mortazavi A."/>
        </authorList>
    </citation>
    <scope>NUCLEOTIDE SEQUENCE [LARGE SCALE GENOMIC DNA]</scope>
    <source>
        <strain evidence="2 3">ALL</strain>
    </source>
</reference>
<feature type="region of interest" description="Disordered" evidence="1">
    <location>
        <begin position="735"/>
        <end position="761"/>
    </location>
</feature>
<dbReference type="PANTHER" id="PTHR34150">
    <property type="entry name" value="PROTEIN CBG08832-RELATED"/>
    <property type="match status" value="1"/>
</dbReference>
<dbReference type="InterPro" id="IPR006150">
    <property type="entry name" value="Cys_repeat_1"/>
</dbReference>
<evidence type="ECO:0000313" key="3">
    <source>
        <dbReference type="Proteomes" id="UP000298663"/>
    </source>
</evidence>
<feature type="compositionally biased region" description="Low complexity" evidence="1">
    <location>
        <begin position="738"/>
        <end position="754"/>
    </location>
</feature>
<evidence type="ECO:0000256" key="1">
    <source>
        <dbReference type="SAM" id="MobiDB-lite"/>
    </source>
</evidence>
<comment type="caution">
    <text evidence="2">The sequence shown here is derived from an EMBL/GenBank/DDBJ whole genome shotgun (WGS) entry which is preliminary data.</text>
</comment>
<protein>
    <submittedName>
        <fullName evidence="2">Uncharacterized protein</fullName>
    </submittedName>
</protein>
<dbReference type="PANTHER" id="PTHR34150:SF7">
    <property type="entry name" value="PROTEIN CBG10108"/>
    <property type="match status" value="1"/>
</dbReference>
<gene>
    <name evidence="2" type="ORF">L596_018576</name>
</gene>
<feature type="region of interest" description="Disordered" evidence="1">
    <location>
        <begin position="1355"/>
        <end position="1382"/>
    </location>
</feature>
<dbReference type="SMART" id="SM00289">
    <property type="entry name" value="WR1"/>
    <property type="match status" value="18"/>
</dbReference>
<reference evidence="2 3" key="1">
    <citation type="journal article" date="2015" name="Genome Biol.">
        <title>Comparative genomics of Steinernema reveals deeply conserved gene regulatory networks.</title>
        <authorList>
            <person name="Dillman A.R."/>
            <person name="Macchietto M."/>
            <person name="Porter C.F."/>
            <person name="Rogers A."/>
            <person name="Williams B."/>
            <person name="Antoshechkin I."/>
            <person name="Lee M.M."/>
            <person name="Goodwin Z."/>
            <person name="Lu X."/>
            <person name="Lewis E.E."/>
            <person name="Goodrich-Blair H."/>
            <person name="Stock S.P."/>
            <person name="Adams B.J."/>
            <person name="Sternberg P.W."/>
            <person name="Mortazavi A."/>
        </authorList>
    </citation>
    <scope>NUCLEOTIDE SEQUENCE [LARGE SCALE GENOMIC DNA]</scope>
    <source>
        <strain evidence="2 3">ALL</strain>
    </source>
</reference>
<feature type="compositionally biased region" description="Low complexity" evidence="1">
    <location>
        <begin position="1368"/>
        <end position="1382"/>
    </location>
</feature>
<dbReference type="Proteomes" id="UP000298663">
    <property type="component" value="Unassembled WGS sequence"/>
</dbReference>
<dbReference type="EMBL" id="AZBU02000005">
    <property type="protein sequence ID" value="TKR77644.1"/>
    <property type="molecule type" value="Genomic_DNA"/>
</dbReference>
<organism evidence="2 3">
    <name type="scientific">Steinernema carpocapsae</name>
    <name type="common">Entomopathogenic nematode</name>
    <dbReference type="NCBI Taxonomy" id="34508"/>
    <lineage>
        <taxon>Eukaryota</taxon>
        <taxon>Metazoa</taxon>
        <taxon>Ecdysozoa</taxon>
        <taxon>Nematoda</taxon>
        <taxon>Chromadorea</taxon>
        <taxon>Rhabditida</taxon>
        <taxon>Tylenchina</taxon>
        <taxon>Panagrolaimomorpha</taxon>
        <taxon>Strongyloidoidea</taxon>
        <taxon>Steinernematidae</taxon>
        <taxon>Steinernema</taxon>
    </lineage>
</organism>
<name>A0A4U5N5J4_STECR</name>
<accession>A0A4U5N5J4</accession>